<dbReference type="Pfam" id="PF11454">
    <property type="entry name" value="DUF3016"/>
    <property type="match status" value="1"/>
</dbReference>
<name>A0A1B6NSI3_9ZZZZ</name>
<dbReference type="InterPro" id="IPR021557">
    <property type="entry name" value="DUF3016"/>
</dbReference>
<protein>
    <recommendedName>
        <fullName evidence="2">DUF3016 domain-containing protein</fullName>
    </recommendedName>
</protein>
<dbReference type="EMBL" id="AYSL01001220">
    <property type="protein sequence ID" value="KTF06333.1"/>
    <property type="molecule type" value="Genomic_DNA"/>
</dbReference>
<evidence type="ECO:0000313" key="1">
    <source>
        <dbReference type="EMBL" id="KTF06333.1"/>
    </source>
</evidence>
<proteinExistence type="predicted"/>
<organism evidence="1">
    <name type="scientific">marine sediment metagenome</name>
    <dbReference type="NCBI Taxonomy" id="412755"/>
    <lineage>
        <taxon>unclassified sequences</taxon>
        <taxon>metagenomes</taxon>
        <taxon>ecological metagenomes</taxon>
    </lineage>
</organism>
<gene>
    <name evidence="1" type="ORF">MGSAQ_002172</name>
</gene>
<accession>A0A1B6NSI3</accession>
<sequence length="183" mass="20452">MKVNKLRTFSCLSCAAAVGALVVFAPTQAAEVEITWEEPESYSDVRPANESRKRFRERTLKDLEEHITELASDLPESQVLSMTVTNVDLAGQVWPSQFVGFGSGAGSDVRIIKRIDIPRMTFSYSLSNSDGQVILSGEDVKLKDMDFMESNIRHNRTESLSYEKAMLNDWFADTFSTQVAAND</sequence>
<comment type="caution">
    <text evidence="1">The sequence shown here is derived from an EMBL/GenBank/DDBJ whole genome shotgun (WGS) entry which is preliminary data.</text>
</comment>
<evidence type="ECO:0008006" key="2">
    <source>
        <dbReference type="Google" id="ProtNLM"/>
    </source>
</evidence>
<reference evidence="1" key="1">
    <citation type="submission" date="2013-11" db="EMBL/GenBank/DDBJ databases">
        <title>Microbial diversity, functional groups and degradation webs in Northern and Southern Mediterranean and Red Sea marine crude oil polluted sites.</title>
        <authorList>
            <person name="Daffonchio D."/>
            <person name="Mapelli F."/>
            <person name="Ferrer M."/>
            <person name="Richter M."/>
            <person name="Cherif A."/>
            <person name="Malkawi H.I."/>
            <person name="Yakimov M.M."/>
            <person name="Abdel-Fattah Y.R."/>
            <person name="Blaghen M."/>
            <person name="Golyshin P.N."/>
            <person name="Kalogerakis N."/>
            <person name="Boon N."/>
            <person name="Magagnini M."/>
            <person name="Fava F."/>
        </authorList>
    </citation>
    <scope>NUCLEOTIDE SEQUENCE</scope>
</reference>
<dbReference type="AlphaFoldDB" id="A0A1B6NSI3"/>